<evidence type="ECO:0000313" key="2">
    <source>
        <dbReference type="Proteomes" id="UP001143856"/>
    </source>
</evidence>
<protein>
    <submittedName>
        <fullName evidence="1">Uncharacterized protein</fullName>
    </submittedName>
</protein>
<dbReference type="Proteomes" id="UP001143856">
    <property type="component" value="Unassembled WGS sequence"/>
</dbReference>
<comment type="caution">
    <text evidence="1">The sequence shown here is derived from an EMBL/GenBank/DDBJ whole genome shotgun (WGS) entry which is preliminary data.</text>
</comment>
<keyword evidence="2" id="KW-1185">Reference proteome</keyword>
<accession>A0ACC1PJG1</accession>
<dbReference type="EMBL" id="JAPDGR010000279">
    <property type="protein sequence ID" value="KAJ2992280.1"/>
    <property type="molecule type" value="Genomic_DNA"/>
</dbReference>
<sequence>MHTSIVANRLPAALGFARPIHFLNWLLFSGTLFIFSVISLRFLYFTTVFCGGGSDGALPGECFYFLRTLTTRLSMKVHLWCVLPAGILASLQFLPALRRPARLRIHRGIGYASIALALVGNLAAVPSIRHAFGGDLASQVCDNFIPVAVNHRYDCWLCQY</sequence>
<name>A0ACC1PJG1_9PEZI</name>
<gene>
    <name evidence="1" type="ORF">NUW58_g2219</name>
</gene>
<organism evidence="1 2">
    <name type="scientific">Xylaria curta</name>
    <dbReference type="NCBI Taxonomy" id="42375"/>
    <lineage>
        <taxon>Eukaryota</taxon>
        <taxon>Fungi</taxon>
        <taxon>Dikarya</taxon>
        <taxon>Ascomycota</taxon>
        <taxon>Pezizomycotina</taxon>
        <taxon>Sordariomycetes</taxon>
        <taxon>Xylariomycetidae</taxon>
        <taxon>Xylariales</taxon>
        <taxon>Xylariaceae</taxon>
        <taxon>Xylaria</taxon>
    </lineage>
</organism>
<proteinExistence type="predicted"/>
<evidence type="ECO:0000313" key="1">
    <source>
        <dbReference type="EMBL" id="KAJ2992280.1"/>
    </source>
</evidence>
<reference evidence="1" key="1">
    <citation type="submission" date="2022-10" db="EMBL/GenBank/DDBJ databases">
        <title>Genome Sequence of Xylaria curta.</title>
        <authorList>
            <person name="Buettner E."/>
        </authorList>
    </citation>
    <scope>NUCLEOTIDE SEQUENCE</scope>
    <source>
        <strain evidence="1">Babe10</strain>
    </source>
</reference>